<keyword evidence="3" id="KW-1185">Reference proteome</keyword>
<evidence type="ECO:0000259" key="1">
    <source>
        <dbReference type="Pfam" id="PF13472"/>
    </source>
</evidence>
<evidence type="ECO:0000313" key="3">
    <source>
        <dbReference type="Proteomes" id="UP000237061"/>
    </source>
</evidence>
<dbReference type="AlphaFoldDB" id="A0A2S3ZWL8"/>
<dbReference type="Gene3D" id="2.60.120.260">
    <property type="entry name" value="Galactose-binding domain-like"/>
    <property type="match status" value="1"/>
</dbReference>
<sequence>MLNWTTTSPIPAGFFKGAQELEQTGRGTVPHRLPAKALAQANHDAQLVMAEAQPSGVRLAFRSSASTVELDTVRSRLSYSGAPAQPDGVIELVVNGAVMASSATRGGNTTTIDMATGAVSQAAGPVCTSRFTGLPEGTNSIELWLPHNEQTEVVALRTDASVELAPATGLPVWLHHGSSISHGSNATRPTAIWPAVAARLGGVELSNMALRGSALLDQFTARAMRDAPADLISVKIGINLVNLDLMRLRAFGPAVHGFLDTIRDGHPTTPLLVVSPIHCAIHEGTPGPGAFDLAALSSGEIRFCATGDPADIPAGKLTLQVIRQELERIVRQRAQDDVNIHYLDGLALYGAHDENELPLPDALHPDETTHHVIGERFAALAFAPGAPFGA</sequence>
<comment type="caution">
    <text evidence="2">The sequence shown here is derived from an EMBL/GenBank/DDBJ whole genome shotgun (WGS) entry which is preliminary data.</text>
</comment>
<dbReference type="SUPFAM" id="SSF52266">
    <property type="entry name" value="SGNH hydrolase"/>
    <property type="match status" value="1"/>
</dbReference>
<dbReference type="InterPro" id="IPR036514">
    <property type="entry name" value="SGNH_hydro_sf"/>
</dbReference>
<dbReference type="Gene3D" id="3.40.50.1110">
    <property type="entry name" value="SGNH hydrolase"/>
    <property type="match status" value="1"/>
</dbReference>
<accession>A0A2S3ZWL8</accession>
<dbReference type="InterPro" id="IPR013830">
    <property type="entry name" value="SGNH_hydro"/>
</dbReference>
<dbReference type="Proteomes" id="UP000237061">
    <property type="component" value="Unassembled WGS sequence"/>
</dbReference>
<reference evidence="2 3" key="1">
    <citation type="submission" date="2018-01" db="EMBL/GenBank/DDBJ databases">
        <title>Arthrobacter sp. nov., from glaciers in China.</title>
        <authorList>
            <person name="Liu Q."/>
            <person name="Xin Y.-H."/>
        </authorList>
    </citation>
    <scope>NUCLEOTIDE SEQUENCE [LARGE SCALE GENOMIC DNA]</scope>
    <source>
        <strain evidence="2 3">HLT2-12-2</strain>
    </source>
</reference>
<organism evidence="2 3">
    <name type="scientific">Arthrobacter glacialis</name>
    <dbReference type="NCBI Taxonomy" id="1664"/>
    <lineage>
        <taxon>Bacteria</taxon>
        <taxon>Bacillati</taxon>
        <taxon>Actinomycetota</taxon>
        <taxon>Actinomycetes</taxon>
        <taxon>Micrococcales</taxon>
        <taxon>Micrococcaceae</taxon>
        <taxon>Arthrobacter</taxon>
    </lineage>
</organism>
<protein>
    <submittedName>
        <fullName evidence="2">Lipase</fullName>
    </submittedName>
</protein>
<dbReference type="Pfam" id="PF13472">
    <property type="entry name" value="Lipase_GDSL_2"/>
    <property type="match status" value="1"/>
</dbReference>
<feature type="domain" description="SGNH hydrolase-type esterase" evidence="1">
    <location>
        <begin position="177"/>
        <end position="370"/>
    </location>
</feature>
<name>A0A2S3ZWL8_ARTGL</name>
<gene>
    <name evidence="2" type="ORF">CVS27_10370</name>
</gene>
<proteinExistence type="predicted"/>
<evidence type="ECO:0000313" key="2">
    <source>
        <dbReference type="EMBL" id="POH73489.1"/>
    </source>
</evidence>
<dbReference type="EMBL" id="PPXC01000007">
    <property type="protein sequence ID" value="POH73489.1"/>
    <property type="molecule type" value="Genomic_DNA"/>
</dbReference>